<sequence length="305" mass="34371">MLVVVTGGAGYIGGHLVDYLLEKGYEVEVYDNFSSGNYKNEKAKYHIVDLSKDKFDFPKGSMVFHLAANPDVRSSMLDIKGHYENDVTATLNVLEAARKSDAEHVIFSSSSTVYGEAEMIPTPESAPLRPISYYGLFKMFGESLVEFYSRNYSTKGTSLRLANVIGGRTSHGIIVDMINKLKNKKDELEILGNSKQKKSYLYIDDLLHAFDLIIEKQKEKYSVFNVGNEDWITVDEIIKIIEDKLGLHPKHIYVDKGDGRGWSGDVRLMLLDIRKIKSLGWKPMLSSKETVNQAVEDIITNKNVT</sequence>
<dbReference type="AlphaFoldDB" id="A0A2R6BGC0"/>
<accession>A0A2R6BGC0</accession>
<protein>
    <submittedName>
        <fullName evidence="3">NAD-dependent dehydratase</fullName>
    </submittedName>
</protein>
<proteinExistence type="inferred from homology"/>
<gene>
    <name evidence="3" type="ORF">B9Q09_00410</name>
</gene>
<organism evidence="3 4">
    <name type="scientific">Candidatus Marsarchaeota G2 archaeon ECH_B_SAG-C16</name>
    <dbReference type="NCBI Taxonomy" id="1978163"/>
    <lineage>
        <taxon>Archaea</taxon>
        <taxon>Candidatus Marsarchaeota</taxon>
        <taxon>Candidatus Marsarchaeota group 2</taxon>
    </lineage>
</organism>
<evidence type="ECO:0000313" key="3">
    <source>
        <dbReference type="EMBL" id="PSN97709.1"/>
    </source>
</evidence>
<dbReference type="Proteomes" id="UP000240681">
    <property type="component" value="Unassembled WGS sequence"/>
</dbReference>
<evidence type="ECO:0000256" key="1">
    <source>
        <dbReference type="ARBA" id="ARBA00007637"/>
    </source>
</evidence>
<dbReference type="Gene3D" id="3.40.50.720">
    <property type="entry name" value="NAD(P)-binding Rossmann-like Domain"/>
    <property type="match status" value="1"/>
</dbReference>
<comment type="caution">
    <text evidence="3">The sequence shown here is derived from an EMBL/GenBank/DDBJ whole genome shotgun (WGS) entry which is preliminary data.</text>
</comment>
<dbReference type="InterPro" id="IPR036291">
    <property type="entry name" value="NAD(P)-bd_dom_sf"/>
</dbReference>
<dbReference type="Pfam" id="PF01370">
    <property type="entry name" value="Epimerase"/>
    <property type="match status" value="1"/>
</dbReference>
<dbReference type="PANTHER" id="PTHR43725">
    <property type="entry name" value="UDP-GLUCOSE 4-EPIMERASE"/>
    <property type="match status" value="1"/>
</dbReference>
<comment type="similarity">
    <text evidence="1">Belongs to the NAD(P)-dependent epimerase/dehydratase family.</text>
</comment>
<dbReference type="InterPro" id="IPR001509">
    <property type="entry name" value="Epimerase_deHydtase"/>
</dbReference>
<evidence type="ECO:0000313" key="4">
    <source>
        <dbReference type="Proteomes" id="UP000240681"/>
    </source>
</evidence>
<feature type="domain" description="NAD-dependent epimerase/dehydratase" evidence="2">
    <location>
        <begin position="3"/>
        <end position="227"/>
    </location>
</feature>
<dbReference type="EMBL" id="NEXK01000008">
    <property type="protein sequence ID" value="PSN97709.1"/>
    <property type="molecule type" value="Genomic_DNA"/>
</dbReference>
<dbReference type="SUPFAM" id="SSF51735">
    <property type="entry name" value="NAD(P)-binding Rossmann-fold domains"/>
    <property type="match status" value="1"/>
</dbReference>
<evidence type="ECO:0000259" key="2">
    <source>
        <dbReference type="Pfam" id="PF01370"/>
    </source>
</evidence>
<name>A0A2R6BGC0_9ARCH</name>
<reference evidence="3 4" key="1">
    <citation type="submission" date="2017-04" db="EMBL/GenBank/DDBJ databases">
        <title>Novel microbial lineages endemic to geothermal iron-oxide mats fill important gaps in the evolutionary history of Archaea.</title>
        <authorList>
            <person name="Jay Z.J."/>
            <person name="Beam J.P."/>
            <person name="Dlakic M."/>
            <person name="Rusch D.B."/>
            <person name="Kozubal M.A."/>
            <person name="Inskeep W.P."/>
        </authorList>
    </citation>
    <scope>NUCLEOTIDE SEQUENCE [LARGE SCALE GENOMIC DNA]</scope>
    <source>
        <strain evidence="3">ECH_B_SAG-C16</strain>
    </source>
</reference>
<dbReference type="PANTHER" id="PTHR43725:SF53">
    <property type="entry name" value="UDP-ARABINOSE 4-EPIMERASE 1"/>
    <property type="match status" value="1"/>
</dbReference>
<dbReference type="Gene3D" id="3.90.25.10">
    <property type="entry name" value="UDP-galactose 4-epimerase, domain 1"/>
    <property type="match status" value="1"/>
</dbReference>